<dbReference type="Proteomes" id="UP001372338">
    <property type="component" value="Unassembled WGS sequence"/>
</dbReference>
<name>A0AAN9P1I9_CROPI</name>
<evidence type="ECO:0000256" key="1">
    <source>
        <dbReference type="SAM" id="MobiDB-lite"/>
    </source>
</evidence>
<evidence type="ECO:0000313" key="4">
    <source>
        <dbReference type="Proteomes" id="UP001372338"/>
    </source>
</evidence>
<feature type="transmembrane region" description="Helical" evidence="2">
    <location>
        <begin position="17"/>
        <end position="34"/>
    </location>
</feature>
<protein>
    <submittedName>
        <fullName evidence="3">Uncharacterized protein</fullName>
    </submittedName>
</protein>
<dbReference type="AlphaFoldDB" id="A0AAN9P1I9"/>
<organism evidence="3 4">
    <name type="scientific">Crotalaria pallida</name>
    <name type="common">Smooth rattlebox</name>
    <name type="synonym">Crotalaria striata</name>
    <dbReference type="NCBI Taxonomy" id="3830"/>
    <lineage>
        <taxon>Eukaryota</taxon>
        <taxon>Viridiplantae</taxon>
        <taxon>Streptophyta</taxon>
        <taxon>Embryophyta</taxon>
        <taxon>Tracheophyta</taxon>
        <taxon>Spermatophyta</taxon>
        <taxon>Magnoliopsida</taxon>
        <taxon>eudicotyledons</taxon>
        <taxon>Gunneridae</taxon>
        <taxon>Pentapetalae</taxon>
        <taxon>rosids</taxon>
        <taxon>fabids</taxon>
        <taxon>Fabales</taxon>
        <taxon>Fabaceae</taxon>
        <taxon>Papilionoideae</taxon>
        <taxon>50 kb inversion clade</taxon>
        <taxon>genistoids sensu lato</taxon>
        <taxon>core genistoids</taxon>
        <taxon>Crotalarieae</taxon>
        <taxon>Crotalaria</taxon>
    </lineage>
</organism>
<keyword evidence="2" id="KW-0472">Membrane</keyword>
<accession>A0AAN9P1I9</accession>
<comment type="caution">
    <text evidence="3">The sequence shown here is derived from an EMBL/GenBank/DDBJ whole genome shotgun (WGS) entry which is preliminary data.</text>
</comment>
<feature type="compositionally biased region" description="Basic residues" evidence="1">
    <location>
        <begin position="76"/>
        <end position="86"/>
    </location>
</feature>
<reference evidence="3 4" key="1">
    <citation type="submission" date="2024-01" db="EMBL/GenBank/DDBJ databases">
        <title>The genomes of 5 underutilized Papilionoideae crops provide insights into root nodulation and disease resistanc.</title>
        <authorList>
            <person name="Yuan L."/>
        </authorList>
    </citation>
    <scope>NUCLEOTIDE SEQUENCE [LARGE SCALE GENOMIC DNA]</scope>
    <source>
        <strain evidence="3">ZHUSHIDOU_FW_LH</strain>
        <tissue evidence="3">Leaf</tissue>
    </source>
</reference>
<keyword evidence="2" id="KW-1133">Transmembrane helix</keyword>
<keyword evidence="2" id="KW-0812">Transmembrane</keyword>
<evidence type="ECO:0000313" key="3">
    <source>
        <dbReference type="EMBL" id="KAK7283340.1"/>
    </source>
</evidence>
<evidence type="ECO:0000256" key="2">
    <source>
        <dbReference type="SAM" id="Phobius"/>
    </source>
</evidence>
<dbReference type="EMBL" id="JAYWIO010000002">
    <property type="protein sequence ID" value="KAK7283340.1"/>
    <property type="molecule type" value="Genomic_DNA"/>
</dbReference>
<keyword evidence="4" id="KW-1185">Reference proteome</keyword>
<sequence length="86" mass="10166">MVIRASAEGLRRKVKKFCMYISYDLSLFLTIILFNKQRLIKKEISPYKPNQKRIREEVNGRDGMGACTTDTPLPPNRRRVHYLRQP</sequence>
<feature type="region of interest" description="Disordered" evidence="1">
    <location>
        <begin position="55"/>
        <end position="86"/>
    </location>
</feature>
<gene>
    <name evidence="3" type="ORF">RIF29_12787</name>
</gene>
<proteinExistence type="predicted"/>